<evidence type="ECO:0000313" key="3">
    <source>
        <dbReference type="Proteomes" id="UP000288929"/>
    </source>
</evidence>
<evidence type="ECO:0000313" key="2">
    <source>
        <dbReference type="EMBL" id="QAU52955.1"/>
    </source>
</evidence>
<evidence type="ECO:0000256" key="1">
    <source>
        <dbReference type="SAM" id="MobiDB-lite"/>
    </source>
</evidence>
<dbReference type="KEGG" id="cpeg:CPELA_08500"/>
<reference evidence="2 3" key="1">
    <citation type="submission" date="2019-01" db="EMBL/GenBank/DDBJ databases">
        <authorList>
            <person name="Ruckert C."/>
            <person name="Busche T."/>
            <person name="Kalinowski J."/>
        </authorList>
    </citation>
    <scope>NUCLEOTIDE SEQUENCE [LARGE SCALE GENOMIC DNA]</scope>
    <source>
        <strain evidence="2 3">136/3</strain>
    </source>
</reference>
<dbReference type="InterPro" id="IPR032716">
    <property type="entry name" value="ACC_epsilon"/>
</dbReference>
<gene>
    <name evidence="2" type="ORF">CPELA_08500</name>
</gene>
<name>A0A410WAI3_9CORY</name>
<dbReference type="Pfam" id="PF13822">
    <property type="entry name" value="ACC_epsilon"/>
    <property type="match status" value="1"/>
</dbReference>
<dbReference type="GO" id="GO:0004658">
    <property type="term" value="F:propionyl-CoA carboxylase activity"/>
    <property type="evidence" value="ECO:0007669"/>
    <property type="project" value="InterPro"/>
</dbReference>
<organism evidence="2 3">
    <name type="scientific">Corynebacterium pelargi</name>
    <dbReference type="NCBI Taxonomy" id="1471400"/>
    <lineage>
        <taxon>Bacteria</taxon>
        <taxon>Bacillati</taxon>
        <taxon>Actinomycetota</taxon>
        <taxon>Actinomycetes</taxon>
        <taxon>Mycobacteriales</taxon>
        <taxon>Corynebacteriaceae</taxon>
        <taxon>Corynebacterium</taxon>
    </lineage>
</organism>
<feature type="region of interest" description="Disordered" evidence="1">
    <location>
        <begin position="1"/>
        <end position="21"/>
    </location>
</feature>
<dbReference type="OrthoDB" id="4411387at2"/>
<protein>
    <submittedName>
        <fullName evidence="2">Uncharacterized protein</fullName>
    </submittedName>
</protein>
<dbReference type="RefSeq" id="WP_128890332.1">
    <property type="nucleotide sequence ID" value="NZ_BMCX01000002.1"/>
</dbReference>
<feature type="compositionally biased region" description="Polar residues" evidence="1">
    <location>
        <begin position="1"/>
        <end position="13"/>
    </location>
</feature>
<dbReference type="GO" id="GO:0003989">
    <property type="term" value="F:acetyl-CoA carboxylase activity"/>
    <property type="evidence" value="ECO:0007669"/>
    <property type="project" value="InterPro"/>
</dbReference>
<dbReference type="EMBL" id="CP035299">
    <property type="protein sequence ID" value="QAU52955.1"/>
    <property type="molecule type" value="Genomic_DNA"/>
</dbReference>
<keyword evidence="3" id="KW-1185">Reference proteome</keyword>
<dbReference type="AlphaFoldDB" id="A0A410WAI3"/>
<accession>A0A410WAI3</accession>
<dbReference type="Proteomes" id="UP000288929">
    <property type="component" value="Chromosome"/>
</dbReference>
<proteinExistence type="predicted"/>
<sequence length="88" mass="9776">MAENTEATQNDQAADNAEKPARPFLKVIKGNPDATQVATLTTLFAVMADQAAGAQQEERERNMWGDISEQLSRPSTFNPNAFRNVQFY</sequence>